<feature type="signal peptide" evidence="1">
    <location>
        <begin position="1"/>
        <end position="27"/>
    </location>
</feature>
<sequence length="978" mass="105599">MNNWSRVGSLLLIAMLGTVGCASSPGAADDFAITMRVQPDDRISDSAALTLLEDGTWSMQADRGEDWRWEFEVGDVARFEGDEGNHLFVVIDAQSERLRLQRIDAWPLRGSLKGRLSPVTADATPSGRICRGQGPFTAEACEAPAGTRWSLFEVDAATSSLRLRSADAGVMHLPYRRSAVVDVVGAGVQLEGEPVEGAWLAIASSPRRGRFAATPRIALSPDCNLPEDAARSAARFVDAPEFPQPLSPHPVAMEARALMAGADALVRCPSAEHTLVEMPAITRPLMATHDDRLLGPPNFAMSPQPVDAPLAHAWSLSAAFAAVGDWELAAFWAERAIVRLPVSAQSEARALRVMDILATGGSLEAALRLAHHAGRNVWNSANIPDLLDGAAIIHAQLGQTDRYLEQRARKQELARSRRNDERLAWYRWAELRTAHATRSASEGLAYREYVVGFEEDNQQDWALAIWAMLGMHGQTLPGVESADALRPRFDVAGALPLWQAIFEPDTTGSCDAMSLEACTATSYGLRDRQKNDPAMLRALGAIPTLELRTSFDIARLQNLASTLHRPAERAELWIALLPLTDDANAAEALRRALGAVAEVTSEPDPTCQGTQALRWHFANAARRGDRPLLGRERRQWVEFVAWWAEEGIDALCESPASFIEELEARPVSARPYTRQALLLLDARYRAAGAQTLDVDELSAAATLAGTLGDADTCARWSLALAVAAAQRGHVQLAGDHLVRATNCSPGLPELRAARDLIAAYIEFERSAGKRGFDHPDAGSELREIARREPVADACVGLVPLNFDIEDHLPASLHQLAGRVALEDVSGEAFTVLTASNLLAEARAGFAAGTRALSRGDVFSGARALYAARQHFRALDHRPGRAAIAFLDALVFGGNLEPLATLDDAERETLKLPEEHAQLRNGAAAAWLNSLSESSPEFGSSAHLAALLIVGRRDDAALLAARPEVERPALLCAPESAAP</sequence>
<evidence type="ECO:0000313" key="2">
    <source>
        <dbReference type="EMBL" id="TXD37663.1"/>
    </source>
</evidence>
<dbReference type="Proteomes" id="UP000321412">
    <property type="component" value="Unassembled WGS sequence"/>
</dbReference>
<dbReference type="OrthoDB" id="5477888at2"/>
<organism evidence="2 3">
    <name type="scientific">Lujinxingia vulgaris</name>
    <dbReference type="NCBI Taxonomy" id="2600176"/>
    <lineage>
        <taxon>Bacteria</taxon>
        <taxon>Deltaproteobacteria</taxon>
        <taxon>Bradymonadales</taxon>
        <taxon>Lujinxingiaceae</taxon>
        <taxon>Lujinxingia</taxon>
    </lineage>
</organism>
<dbReference type="PROSITE" id="PS51257">
    <property type="entry name" value="PROKAR_LIPOPROTEIN"/>
    <property type="match status" value="1"/>
</dbReference>
<proteinExistence type="predicted"/>
<dbReference type="EMBL" id="VOSM01000003">
    <property type="protein sequence ID" value="TXD37663.1"/>
    <property type="molecule type" value="Genomic_DNA"/>
</dbReference>
<keyword evidence="1" id="KW-0732">Signal</keyword>
<gene>
    <name evidence="2" type="ORF">FRC98_08210</name>
</gene>
<protein>
    <submittedName>
        <fullName evidence="2">Uncharacterized protein</fullName>
    </submittedName>
</protein>
<dbReference type="RefSeq" id="WP_146980819.1">
    <property type="nucleotide sequence ID" value="NZ_VOSM01000003.1"/>
</dbReference>
<feature type="chain" id="PRO_5022955506" evidence="1">
    <location>
        <begin position="28"/>
        <end position="978"/>
    </location>
</feature>
<keyword evidence="3" id="KW-1185">Reference proteome</keyword>
<reference evidence="2 3" key="1">
    <citation type="submission" date="2019-08" db="EMBL/GenBank/DDBJ databases">
        <title>Bradymonadales sp. TMQ4.</title>
        <authorList>
            <person name="Liang Q."/>
        </authorList>
    </citation>
    <scope>NUCLEOTIDE SEQUENCE [LARGE SCALE GENOMIC DNA]</scope>
    <source>
        <strain evidence="2 3">TMQ4</strain>
    </source>
</reference>
<accession>A0A5C6X755</accession>
<comment type="caution">
    <text evidence="2">The sequence shown here is derived from an EMBL/GenBank/DDBJ whole genome shotgun (WGS) entry which is preliminary data.</text>
</comment>
<name>A0A5C6X755_9DELT</name>
<evidence type="ECO:0000256" key="1">
    <source>
        <dbReference type="SAM" id="SignalP"/>
    </source>
</evidence>
<dbReference type="AlphaFoldDB" id="A0A5C6X755"/>
<evidence type="ECO:0000313" key="3">
    <source>
        <dbReference type="Proteomes" id="UP000321412"/>
    </source>
</evidence>